<dbReference type="GO" id="GO:0070039">
    <property type="term" value="F:rRNA (guanosine-2'-O-)-methyltransferase activity"/>
    <property type="evidence" value="ECO:0007669"/>
    <property type="project" value="UniProtKB-UniRule"/>
</dbReference>
<dbReference type="Proteomes" id="UP001155604">
    <property type="component" value="Unassembled WGS sequence"/>
</dbReference>
<feature type="binding site" evidence="6">
    <location>
        <position position="218"/>
    </location>
    <ligand>
        <name>S-adenosyl-L-methionine</name>
        <dbReference type="ChEBI" id="CHEBI:59789"/>
    </ligand>
</feature>
<keyword evidence="2 6" id="KW-0698">rRNA processing</keyword>
<reference evidence="8" key="1">
    <citation type="journal article" date="2023" name="Int. J. Syst. Evol. Microbiol.">
        <title>&lt;i&gt;Shewanella septentrionalis&lt;/i&gt; sp. nov. and &lt;i&gt;Shewanella holmiensis&lt;/i&gt; sp. nov., isolated from Baltic Sea water and sediments.</title>
        <authorList>
            <person name="Martin-Rodriguez A.J."/>
            <person name="Thorell K."/>
            <person name="Joffre E."/>
            <person name="Jensie-Markopoulos S."/>
            <person name="Moore E.R.B."/>
            <person name="Sjoling A."/>
        </authorList>
    </citation>
    <scope>NUCLEOTIDE SEQUENCE</scope>
    <source>
        <strain evidence="8">SP1W3</strain>
    </source>
</reference>
<feature type="binding site" evidence="6">
    <location>
        <position position="227"/>
    </location>
    <ligand>
        <name>S-adenosyl-L-methionine</name>
        <dbReference type="ChEBI" id="CHEBI:59789"/>
    </ligand>
</feature>
<name>A0A9X2WTI6_9GAMM</name>
<accession>A0A9X2WTI6</accession>
<evidence type="ECO:0000256" key="6">
    <source>
        <dbReference type="HAMAP-Rule" id="MF_01887"/>
    </source>
</evidence>
<evidence type="ECO:0000256" key="5">
    <source>
        <dbReference type="ARBA" id="ARBA00022691"/>
    </source>
</evidence>
<dbReference type="EC" id="2.1.1.185" evidence="6"/>
<proteinExistence type="inferred from homology"/>
<dbReference type="Pfam" id="PF00588">
    <property type="entry name" value="SpoU_methylase"/>
    <property type="match status" value="1"/>
</dbReference>
<dbReference type="InterPro" id="IPR013123">
    <property type="entry name" value="SpoU_subst-bd"/>
</dbReference>
<comment type="catalytic activity">
    <reaction evidence="6">
        <text>guanosine(2251) in 23S rRNA + S-adenosyl-L-methionine = 2'-O-methylguanosine(2251) in 23S rRNA + S-adenosyl-L-homocysteine + H(+)</text>
        <dbReference type="Rhea" id="RHEA:24140"/>
        <dbReference type="Rhea" id="RHEA-COMP:10239"/>
        <dbReference type="Rhea" id="RHEA-COMP:10241"/>
        <dbReference type="ChEBI" id="CHEBI:15378"/>
        <dbReference type="ChEBI" id="CHEBI:57856"/>
        <dbReference type="ChEBI" id="CHEBI:59789"/>
        <dbReference type="ChEBI" id="CHEBI:74269"/>
        <dbReference type="ChEBI" id="CHEBI:74445"/>
        <dbReference type="EC" id="2.1.1.185"/>
    </reaction>
</comment>
<dbReference type="AlphaFoldDB" id="A0A9X2WTI6"/>
<keyword evidence="3 6" id="KW-0489">Methyltransferase</keyword>
<comment type="similarity">
    <text evidence="6">Belongs to the class IV-like SAM-binding methyltransferase superfamily. RNA methyltransferase TrmH family. RlmB subfamily.</text>
</comment>
<dbReference type="NCBIfam" id="TIGR00186">
    <property type="entry name" value="rRNA_methyl_3"/>
    <property type="match status" value="1"/>
</dbReference>
<comment type="subcellular location">
    <subcellularLocation>
        <location evidence="6">Cytoplasm</location>
    </subcellularLocation>
</comment>
<dbReference type="InterPro" id="IPR004441">
    <property type="entry name" value="rRNA_MeTrfase_TrmH"/>
</dbReference>
<protein>
    <recommendedName>
        <fullName evidence="6">23S rRNA (guanosine-2'-O-)-methyltransferase RlmB</fullName>
        <ecNumber evidence="6">2.1.1.185</ecNumber>
    </recommendedName>
    <alternativeName>
        <fullName evidence="6">23S rRNA (guanosine2251 2'-O)-methyltransferase</fullName>
    </alternativeName>
    <alternativeName>
        <fullName evidence="6">23S rRNA Gm2251 2'-O-methyltransferase</fullName>
    </alternativeName>
</protein>
<evidence type="ECO:0000256" key="4">
    <source>
        <dbReference type="ARBA" id="ARBA00022679"/>
    </source>
</evidence>
<dbReference type="SUPFAM" id="SSF55315">
    <property type="entry name" value="L30e-like"/>
    <property type="match status" value="1"/>
</dbReference>
<keyword evidence="9" id="KW-1185">Reference proteome</keyword>
<dbReference type="NCBIfam" id="NF008386">
    <property type="entry name" value="PRK11181.1"/>
    <property type="match status" value="1"/>
</dbReference>
<dbReference type="Gene3D" id="3.40.1280.10">
    <property type="match status" value="1"/>
</dbReference>
<dbReference type="GO" id="GO:0003723">
    <property type="term" value="F:RNA binding"/>
    <property type="evidence" value="ECO:0007669"/>
    <property type="project" value="InterPro"/>
</dbReference>
<evidence type="ECO:0000256" key="1">
    <source>
        <dbReference type="ARBA" id="ARBA00022490"/>
    </source>
</evidence>
<evidence type="ECO:0000313" key="8">
    <source>
        <dbReference type="EMBL" id="MCT7945369.1"/>
    </source>
</evidence>
<dbReference type="SMART" id="SM00967">
    <property type="entry name" value="SpoU_sub_bind"/>
    <property type="match status" value="1"/>
</dbReference>
<dbReference type="PANTHER" id="PTHR46429">
    <property type="entry name" value="23S RRNA (GUANOSINE-2'-O-)-METHYLTRANSFERASE RLMB"/>
    <property type="match status" value="1"/>
</dbReference>
<feature type="binding site" evidence="6">
    <location>
        <position position="198"/>
    </location>
    <ligand>
        <name>S-adenosyl-L-methionine</name>
        <dbReference type="ChEBI" id="CHEBI:59789"/>
    </ligand>
</feature>
<dbReference type="Pfam" id="PF08032">
    <property type="entry name" value="SpoU_sub_bind"/>
    <property type="match status" value="1"/>
</dbReference>
<dbReference type="Gene3D" id="3.30.1330.30">
    <property type="match status" value="1"/>
</dbReference>
<dbReference type="PANTHER" id="PTHR46429:SF1">
    <property type="entry name" value="23S RRNA (GUANOSINE-2'-O-)-METHYLTRANSFERASE RLMB"/>
    <property type="match status" value="1"/>
</dbReference>
<keyword evidence="1 6" id="KW-0963">Cytoplasm</keyword>
<evidence type="ECO:0000256" key="3">
    <source>
        <dbReference type="ARBA" id="ARBA00022603"/>
    </source>
</evidence>
<dbReference type="InterPro" id="IPR029026">
    <property type="entry name" value="tRNA_m1G_MTases_N"/>
</dbReference>
<dbReference type="InterPro" id="IPR024915">
    <property type="entry name" value="23S_rRNA_MeTrfase_RlmB"/>
</dbReference>
<comment type="function">
    <text evidence="6">Specifically methylates the ribose of guanosine 2251 in 23S rRNA.</text>
</comment>
<keyword evidence="4 6" id="KW-0808">Transferase</keyword>
<evidence type="ECO:0000259" key="7">
    <source>
        <dbReference type="SMART" id="SM00967"/>
    </source>
</evidence>
<organism evidence="8 9">
    <name type="scientific">Shewanella septentrionalis</name>
    <dbReference type="NCBI Taxonomy" id="2952223"/>
    <lineage>
        <taxon>Bacteria</taxon>
        <taxon>Pseudomonadati</taxon>
        <taxon>Pseudomonadota</taxon>
        <taxon>Gammaproteobacteria</taxon>
        <taxon>Alteromonadales</taxon>
        <taxon>Shewanellaceae</taxon>
        <taxon>Shewanella</taxon>
    </lineage>
</organism>
<evidence type="ECO:0000313" key="9">
    <source>
        <dbReference type="Proteomes" id="UP001155604"/>
    </source>
</evidence>
<dbReference type="HAMAP" id="MF_01887">
    <property type="entry name" value="23SrRNA_methyltr_B"/>
    <property type="match status" value="1"/>
</dbReference>
<dbReference type="RefSeq" id="WP_106649431.1">
    <property type="nucleotide sequence ID" value="NZ_JAMTCC010000011.1"/>
</dbReference>
<dbReference type="FunFam" id="3.40.1280.10:FF:000005">
    <property type="entry name" value="23S rRNA (guanosine-2'-O-)-methyltransferase RlmB"/>
    <property type="match status" value="1"/>
</dbReference>
<dbReference type="GO" id="GO:0005829">
    <property type="term" value="C:cytosol"/>
    <property type="evidence" value="ECO:0007669"/>
    <property type="project" value="TreeGrafter"/>
</dbReference>
<dbReference type="InterPro" id="IPR029028">
    <property type="entry name" value="Alpha/beta_knot_MTases"/>
</dbReference>
<dbReference type="InterPro" id="IPR001537">
    <property type="entry name" value="SpoU_MeTrfase"/>
</dbReference>
<feature type="domain" description="RNA 2-O ribose methyltransferase substrate binding" evidence="7">
    <location>
        <begin position="6"/>
        <end position="82"/>
    </location>
</feature>
<sequence>MKKQDIIFGIHAVEALLKHSPERIIELWLLQGRDDERLTVLANQAKAFGTTIQVASRKALDDKAESSQHQGIVARVKAAKVLNEQDLDVLLANTEQAFLLILDGVTDPHNLGACLRNADAAGVQGIIVPKDNSVGLTATVSKVACGAAETVPLFQVTNLARTMRHLQDKGVWIVGTAGEADCELYQADLKGPLAIAMGAEDKGLRRLSRESCDSLISIPMAGSVSSLNVSVATGICLFEAVRQRRS</sequence>
<comment type="caution">
    <text evidence="8">The sequence shown here is derived from an EMBL/GenBank/DDBJ whole genome shotgun (WGS) entry which is preliminary data.</text>
</comment>
<dbReference type="InterPro" id="IPR029064">
    <property type="entry name" value="Ribosomal_eL30-like_sf"/>
</dbReference>
<dbReference type="CDD" id="cd18103">
    <property type="entry name" value="SpoU-like_RlmB"/>
    <property type="match status" value="1"/>
</dbReference>
<keyword evidence="5 6" id="KW-0949">S-adenosyl-L-methionine</keyword>
<gene>
    <name evidence="6 8" type="primary">rlmB</name>
    <name evidence="8" type="ORF">NE536_08275</name>
</gene>
<evidence type="ECO:0000256" key="2">
    <source>
        <dbReference type="ARBA" id="ARBA00022552"/>
    </source>
</evidence>
<dbReference type="EMBL" id="JAMTCC010000011">
    <property type="protein sequence ID" value="MCT7945369.1"/>
    <property type="molecule type" value="Genomic_DNA"/>
</dbReference>
<dbReference type="SUPFAM" id="SSF75217">
    <property type="entry name" value="alpha/beta knot"/>
    <property type="match status" value="1"/>
</dbReference>